<dbReference type="InterPro" id="IPR043472">
    <property type="entry name" value="Macro_dom-like"/>
</dbReference>
<evidence type="ECO:0000313" key="2">
    <source>
        <dbReference type="EMBL" id="BDB98968.1"/>
    </source>
</evidence>
<dbReference type="KEGG" id="scas:SACC_19850"/>
<name>A0AAQ4CT37_9CREN</name>
<organism evidence="2 3">
    <name type="scientific">Saccharolobus caldissimus</name>
    <dbReference type="NCBI Taxonomy" id="1702097"/>
    <lineage>
        <taxon>Archaea</taxon>
        <taxon>Thermoproteota</taxon>
        <taxon>Thermoprotei</taxon>
        <taxon>Sulfolobales</taxon>
        <taxon>Sulfolobaceae</taxon>
        <taxon>Saccharolobus</taxon>
    </lineage>
</organism>
<dbReference type="CDD" id="cd02907">
    <property type="entry name" value="Macro_Af1521_BAL-like"/>
    <property type="match status" value="1"/>
</dbReference>
<reference evidence="2 3" key="1">
    <citation type="journal article" date="2022" name="Microbiol. Resour. Announc.">
        <title>Complete Genome Sequence of the Hyperthermophilic and Acidophilic Archaeon Saccharolobus caldissimus Strain HS-3T.</title>
        <authorList>
            <person name="Sakai H.D."/>
            <person name="Kurosawa N."/>
        </authorList>
    </citation>
    <scope>NUCLEOTIDE SEQUENCE [LARGE SCALE GENOMIC DNA]</scope>
    <source>
        <strain evidence="2 3">JCM32116</strain>
    </source>
</reference>
<accession>A0AAQ4CT37</accession>
<dbReference type="Pfam" id="PF01661">
    <property type="entry name" value="Macro"/>
    <property type="match status" value="1"/>
</dbReference>
<dbReference type="Gene3D" id="3.40.220.10">
    <property type="entry name" value="Leucine Aminopeptidase, subunit E, domain 1"/>
    <property type="match status" value="1"/>
</dbReference>
<protein>
    <submittedName>
        <fullName evidence="2">O-acetyl-ADP-ribose deacetylase</fullName>
    </submittedName>
</protein>
<dbReference type="SUPFAM" id="SSF52949">
    <property type="entry name" value="Macro domain-like"/>
    <property type="match status" value="1"/>
</dbReference>
<dbReference type="PANTHER" id="PTHR11106">
    <property type="entry name" value="GANGLIOSIDE INDUCED DIFFERENTIATION ASSOCIATED PROTEIN 2-RELATED"/>
    <property type="match status" value="1"/>
</dbReference>
<dbReference type="InterPro" id="IPR002589">
    <property type="entry name" value="Macro_dom"/>
</dbReference>
<sequence length="175" mass="19122">MYKLKNGLSVELIQGDITEIEADAIVNAANSYLKHGGGVAYAIVKKGGYIIQKESDEYVNKYGPVPVGEVAVTSAGKLKAKYIIHAVGPRYGIEGDDKLESAIRKALEKADELNLSSIALPAISTGIFGYPYEICASIMVNVIKSYKPKSIKKVIVVLYSNEAYQIFKRIFDENL</sequence>
<dbReference type="AlphaFoldDB" id="A0AAQ4CT37"/>
<dbReference type="NCBIfam" id="NF001667">
    <property type="entry name" value="PRK00431.2-3"/>
    <property type="match status" value="1"/>
</dbReference>
<dbReference type="SMART" id="SM00506">
    <property type="entry name" value="A1pp"/>
    <property type="match status" value="1"/>
</dbReference>
<dbReference type="PROSITE" id="PS51154">
    <property type="entry name" value="MACRO"/>
    <property type="match status" value="1"/>
</dbReference>
<dbReference type="EMBL" id="AP025226">
    <property type="protein sequence ID" value="BDB98968.1"/>
    <property type="molecule type" value="Genomic_DNA"/>
</dbReference>
<feature type="domain" description="Macro" evidence="1">
    <location>
        <begin position="1"/>
        <end position="175"/>
    </location>
</feature>
<keyword evidence="3" id="KW-1185">Reference proteome</keyword>
<evidence type="ECO:0000313" key="3">
    <source>
        <dbReference type="Proteomes" id="UP001319921"/>
    </source>
</evidence>
<dbReference type="RefSeq" id="WP_229569326.1">
    <property type="nucleotide sequence ID" value="NZ_AP025226.1"/>
</dbReference>
<dbReference type="GeneID" id="68866717"/>
<evidence type="ECO:0000259" key="1">
    <source>
        <dbReference type="PROSITE" id="PS51154"/>
    </source>
</evidence>
<dbReference type="NCBIfam" id="NF001665">
    <property type="entry name" value="PRK00431.2-1"/>
    <property type="match status" value="1"/>
</dbReference>
<dbReference type="PANTHER" id="PTHR11106:SF111">
    <property type="entry name" value="MACRO DOMAIN-CONTAINING PROTEIN"/>
    <property type="match status" value="1"/>
</dbReference>
<gene>
    <name evidence="2" type="ORF">SACC_19850</name>
</gene>
<dbReference type="NCBIfam" id="NF001668">
    <property type="entry name" value="PRK00431.2-4"/>
    <property type="match status" value="1"/>
</dbReference>
<dbReference type="Proteomes" id="UP001319921">
    <property type="component" value="Chromosome"/>
</dbReference>
<proteinExistence type="predicted"/>